<organism evidence="8 9">
    <name type="scientific">Moesziomyces aphidis</name>
    <name type="common">Pseudozyma aphidis</name>
    <dbReference type="NCBI Taxonomy" id="84754"/>
    <lineage>
        <taxon>Eukaryota</taxon>
        <taxon>Fungi</taxon>
        <taxon>Dikarya</taxon>
        <taxon>Basidiomycota</taxon>
        <taxon>Ustilaginomycotina</taxon>
        <taxon>Ustilaginomycetes</taxon>
        <taxon>Ustilaginales</taxon>
        <taxon>Ustilaginaceae</taxon>
        <taxon>Moesziomyces</taxon>
    </lineage>
</organism>
<feature type="compositionally biased region" description="Basic and acidic residues" evidence="4">
    <location>
        <begin position="86"/>
        <end position="112"/>
    </location>
</feature>
<evidence type="ECO:0000256" key="2">
    <source>
        <dbReference type="ARBA" id="ARBA00022801"/>
    </source>
</evidence>
<evidence type="ECO:0000256" key="1">
    <source>
        <dbReference type="ARBA" id="ARBA00007401"/>
    </source>
</evidence>
<dbReference type="AlphaFoldDB" id="W3VI13"/>
<dbReference type="OrthoDB" id="408320at2759"/>
<dbReference type="InterPro" id="IPR006102">
    <property type="entry name" value="Ig-like_GH2"/>
</dbReference>
<comment type="similarity">
    <text evidence="1">Belongs to the glycosyl hydrolase 2 family.</text>
</comment>
<evidence type="ECO:0000259" key="7">
    <source>
        <dbReference type="Pfam" id="PF02837"/>
    </source>
</evidence>
<keyword evidence="9" id="KW-1185">Reference proteome</keyword>
<reference evidence="8 9" key="1">
    <citation type="journal article" date="2014" name="Genome Announc.">
        <title>Genome sequence of the basidiomycetous fungus Pseudozyma aphidis DSM70725, an efficient producer of biosurfactant mannosylerythritol lipids.</title>
        <authorList>
            <person name="Lorenz S."/>
            <person name="Guenther M."/>
            <person name="Grumaz C."/>
            <person name="Rupp S."/>
            <person name="Zibek S."/>
            <person name="Sohn K."/>
        </authorList>
    </citation>
    <scope>NUCLEOTIDE SEQUENCE [LARGE SCALE GENOMIC DNA]</scope>
    <source>
        <strain evidence="9">ATCC 32657 / CBS 517.83 / DSM 70725 / JCM 10318 / NBRC 10182 / NRRL Y-7954 / St-0401</strain>
    </source>
</reference>
<keyword evidence="2 8" id="KW-0378">Hydrolase</keyword>
<dbReference type="Pfam" id="PF02837">
    <property type="entry name" value="Glyco_hydro_2_N"/>
    <property type="match status" value="1"/>
</dbReference>
<dbReference type="SUPFAM" id="SSF49785">
    <property type="entry name" value="Galactose-binding domain-like"/>
    <property type="match status" value="1"/>
</dbReference>
<evidence type="ECO:0000259" key="5">
    <source>
        <dbReference type="Pfam" id="PF00703"/>
    </source>
</evidence>
<feature type="domain" description="Glycoside hydrolase family 2 catalytic" evidence="6">
    <location>
        <begin position="484"/>
        <end position="741"/>
    </location>
</feature>
<feature type="region of interest" description="Disordered" evidence="4">
    <location>
        <begin position="43"/>
        <end position="112"/>
    </location>
</feature>
<dbReference type="InterPro" id="IPR006104">
    <property type="entry name" value="Glyco_hydro_2_N"/>
</dbReference>
<dbReference type="InterPro" id="IPR051913">
    <property type="entry name" value="GH2_Domain-Containing"/>
</dbReference>
<dbReference type="Gene3D" id="2.60.40.10">
    <property type="entry name" value="Immunoglobulins"/>
    <property type="match status" value="1"/>
</dbReference>
<sequence length="754" mass="85737">MSNHLICASSAQLPHDLQIGLPDQTPSNSPRWIDATPSACLFSGPRARAKDGVSSISGTGDPRRRIDHLPSTTFALNMLAKHSPKPSKDRRPNRSHPDRNSAAEYDPNPRFRREKSTLDLTGVWDFAADDDNFGLQERWYEPGSFPRSQQEIFVPYTCETSASQLSDRRQHKIVWYRRDVFLASDSDTIQWSEARKHRYFIHFGAVDYESTVWIQGHMVGSHVGGHTPFSFEITEHVWRLHDDNASSSLEIVVRAKDAPQDMSQPRGKQYWKQNLKGEYQPVSIFYTPTTGIWQDVYLARRPLKHIRSAQFVCDIDAGTVRAETEIDLLHTVGTELAPNYWVQFIVKLGRRTISVCKTRVSRQTDSCSAVINVRQAGEQPEGPMRTRLVTPGVLPPEMNRDRWDNGLALWSPESPSLYTVEMRLLSDDSEEDRVQSYFGMRKVSIDDQGRFCLNNRVYFQKLILNQGYWPEGGMTTPFFDGYADDIRKIKQMGFNGVRMHQKVESPEFLYEADRLGLLVWGEMANAYEFSTTYLERFTREWIEVVRRDMSHPCIVVWVPINESWGAPALNTSAQQRAHLASLYHLTKALDPTRPVVDNDGWQHVATDLITVHDYRNANELAKSFSSREQALQERVPGFPILLGPLAQSEERYRLPLLCTEFGGLALRVDNVGTTAKGVDWGYANASSQADFLEQFEALVHALTRPSSGAESTRLVQGFCYTQFADVEQEVNGLLTKDRTFKIPPAKIKAILDAI</sequence>
<dbReference type="SUPFAM" id="SSF51445">
    <property type="entry name" value="(Trans)glycosidases"/>
    <property type="match status" value="1"/>
</dbReference>
<evidence type="ECO:0000256" key="4">
    <source>
        <dbReference type="SAM" id="MobiDB-lite"/>
    </source>
</evidence>
<dbReference type="Gene3D" id="2.60.120.260">
    <property type="entry name" value="Galactose-binding domain-like"/>
    <property type="match status" value="1"/>
</dbReference>
<dbReference type="Pfam" id="PF02836">
    <property type="entry name" value="Glyco_hydro_2_C"/>
    <property type="match status" value="1"/>
</dbReference>
<keyword evidence="3" id="KW-0326">Glycosidase</keyword>
<dbReference type="InterPro" id="IPR013783">
    <property type="entry name" value="Ig-like_fold"/>
</dbReference>
<feature type="domain" description="Glycoside hydrolase family 2 immunoglobulin-like beta-sandwich" evidence="5">
    <location>
        <begin position="408"/>
        <end position="441"/>
    </location>
</feature>
<name>W3VI13_MOEAP</name>
<dbReference type="GO" id="GO:0005975">
    <property type="term" value="P:carbohydrate metabolic process"/>
    <property type="evidence" value="ECO:0007669"/>
    <property type="project" value="InterPro"/>
</dbReference>
<evidence type="ECO:0000256" key="3">
    <source>
        <dbReference type="ARBA" id="ARBA00023295"/>
    </source>
</evidence>
<dbReference type="Gene3D" id="3.20.20.80">
    <property type="entry name" value="Glycosidases"/>
    <property type="match status" value="1"/>
</dbReference>
<dbReference type="Proteomes" id="UP000019462">
    <property type="component" value="Unassembled WGS sequence"/>
</dbReference>
<dbReference type="SUPFAM" id="SSF49303">
    <property type="entry name" value="beta-Galactosidase/glucuronidase domain"/>
    <property type="match status" value="1"/>
</dbReference>
<gene>
    <name evidence="8" type="ORF">PaG_05249</name>
</gene>
<dbReference type="Pfam" id="PF00703">
    <property type="entry name" value="Glyco_hydro_2"/>
    <property type="match status" value="1"/>
</dbReference>
<accession>W3VI13</accession>
<dbReference type="PANTHER" id="PTHR42732:SF4">
    <property type="entry name" value="BETA-MANNOSIDASE"/>
    <property type="match status" value="1"/>
</dbReference>
<dbReference type="EMBL" id="AWNI01000022">
    <property type="protein sequence ID" value="ETS61283.1"/>
    <property type="molecule type" value="Genomic_DNA"/>
</dbReference>
<protein>
    <submittedName>
        <fullName evidence="8">Glycoside hydrolase family protein</fullName>
    </submittedName>
</protein>
<dbReference type="PANTHER" id="PTHR42732">
    <property type="entry name" value="BETA-GALACTOSIDASE"/>
    <property type="match status" value="1"/>
</dbReference>
<evidence type="ECO:0000259" key="6">
    <source>
        <dbReference type="Pfam" id="PF02836"/>
    </source>
</evidence>
<comment type="caution">
    <text evidence="8">The sequence shown here is derived from an EMBL/GenBank/DDBJ whole genome shotgun (WGS) entry which is preliminary data.</text>
</comment>
<evidence type="ECO:0000313" key="8">
    <source>
        <dbReference type="EMBL" id="ETS61283.1"/>
    </source>
</evidence>
<dbReference type="InterPro" id="IPR006103">
    <property type="entry name" value="Glyco_hydro_2_cat"/>
</dbReference>
<dbReference type="InterPro" id="IPR036156">
    <property type="entry name" value="Beta-gal/glucu_dom_sf"/>
</dbReference>
<proteinExistence type="inferred from homology"/>
<feature type="domain" description="Glycosyl hydrolases family 2 sugar binding" evidence="7">
    <location>
        <begin position="120"/>
        <end position="238"/>
    </location>
</feature>
<dbReference type="InterPro" id="IPR008979">
    <property type="entry name" value="Galactose-bd-like_sf"/>
</dbReference>
<evidence type="ECO:0000313" key="9">
    <source>
        <dbReference type="Proteomes" id="UP000019462"/>
    </source>
</evidence>
<dbReference type="HOGENOM" id="CLU_009935_2_1_1"/>
<dbReference type="InterPro" id="IPR017853">
    <property type="entry name" value="GH"/>
</dbReference>
<dbReference type="GO" id="GO:0004553">
    <property type="term" value="F:hydrolase activity, hydrolyzing O-glycosyl compounds"/>
    <property type="evidence" value="ECO:0007669"/>
    <property type="project" value="InterPro"/>
</dbReference>